<dbReference type="Proteomes" id="UP000324222">
    <property type="component" value="Unassembled WGS sequence"/>
</dbReference>
<accession>A0A5B7EL11</accession>
<proteinExistence type="predicted"/>
<reference evidence="1 2" key="1">
    <citation type="submission" date="2019-05" db="EMBL/GenBank/DDBJ databases">
        <title>Another draft genome of Portunus trituberculatus and its Hox gene families provides insights of decapod evolution.</title>
        <authorList>
            <person name="Jeong J.-H."/>
            <person name="Song I."/>
            <person name="Kim S."/>
            <person name="Choi T."/>
            <person name="Kim D."/>
            <person name="Ryu S."/>
            <person name="Kim W."/>
        </authorList>
    </citation>
    <scope>NUCLEOTIDE SEQUENCE [LARGE SCALE GENOMIC DNA]</scope>
    <source>
        <tissue evidence="1">Muscle</tissue>
    </source>
</reference>
<evidence type="ECO:0000313" key="2">
    <source>
        <dbReference type="Proteomes" id="UP000324222"/>
    </source>
</evidence>
<gene>
    <name evidence="1" type="primary">NCAPD3_0</name>
    <name evidence="1" type="ORF">E2C01_027243</name>
</gene>
<name>A0A5B7EL11_PORTR</name>
<dbReference type="OrthoDB" id="10263978at2759"/>
<keyword evidence="2" id="KW-1185">Reference proteome</keyword>
<dbReference type="AlphaFoldDB" id="A0A5B7EL11"/>
<evidence type="ECO:0000313" key="1">
    <source>
        <dbReference type="EMBL" id="MPC33876.1"/>
    </source>
</evidence>
<dbReference type="EMBL" id="VSRR010002931">
    <property type="protein sequence ID" value="MPC33876.1"/>
    <property type="molecule type" value="Genomic_DNA"/>
</dbReference>
<organism evidence="1 2">
    <name type="scientific">Portunus trituberculatus</name>
    <name type="common">Swimming crab</name>
    <name type="synonym">Neptunus trituberculatus</name>
    <dbReference type="NCBI Taxonomy" id="210409"/>
    <lineage>
        <taxon>Eukaryota</taxon>
        <taxon>Metazoa</taxon>
        <taxon>Ecdysozoa</taxon>
        <taxon>Arthropoda</taxon>
        <taxon>Crustacea</taxon>
        <taxon>Multicrustacea</taxon>
        <taxon>Malacostraca</taxon>
        <taxon>Eumalacostraca</taxon>
        <taxon>Eucarida</taxon>
        <taxon>Decapoda</taxon>
        <taxon>Pleocyemata</taxon>
        <taxon>Brachyura</taxon>
        <taxon>Eubrachyura</taxon>
        <taxon>Portunoidea</taxon>
        <taxon>Portunidae</taxon>
        <taxon>Portuninae</taxon>
        <taxon>Portunus</taxon>
    </lineage>
</organism>
<sequence length="138" mass="15990">MNEIVDIEDKQQTGDWRTLLYTNGDNQKAVEKWVAPILKACDEHLKEVLFLRTDTLDAAGEERLYRYLFTMGEAAMLCPHKVNKRMFLMLQSLIFHQQGQEKDDSLLTVPSTQTQCSQPTTITFTPTIRLKMYQSPTF</sequence>
<protein>
    <submittedName>
        <fullName evidence="1">Condensin-2 complex subunit D3</fullName>
    </submittedName>
</protein>
<comment type="caution">
    <text evidence="1">The sequence shown here is derived from an EMBL/GenBank/DDBJ whole genome shotgun (WGS) entry which is preliminary data.</text>
</comment>